<evidence type="ECO:0000313" key="3">
    <source>
        <dbReference type="Proteomes" id="UP000000628"/>
    </source>
</evidence>
<dbReference type="GO" id="GO:0003700">
    <property type="term" value="F:DNA-binding transcription factor activity"/>
    <property type="evidence" value="ECO:0007669"/>
    <property type="project" value="InterPro"/>
</dbReference>
<dbReference type="eggNOG" id="COG1846">
    <property type="taxonomic scope" value="Bacteria"/>
</dbReference>
<dbReference type="SUPFAM" id="SSF46785">
    <property type="entry name" value="Winged helix' DNA-binding domain"/>
    <property type="match status" value="1"/>
</dbReference>
<dbReference type="Proteomes" id="UP000000628">
    <property type="component" value="Chromosome"/>
</dbReference>
<proteinExistence type="predicted"/>
<dbReference type="KEGG" id="jde:Jden_2510"/>
<sequence>MTATNDARPVTPTMELELAARHELISTPVSDTATTAAIMDRIERLRQLSDGLMKGVEQFTSLKLSDVLILRAMLAGVSHPRHIGRRVGLDTDAVCVIIDTLIDRGFVYVEERVGERIIDVQLTDAGHAALNQAEAVQFRAVDALLQQASPREVTELFELLDAAANRATTLVASLARNG</sequence>
<dbReference type="Gene3D" id="1.10.10.10">
    <property type="entry name" value="Winged helix-like DNA-binding domain superfamily/Winged helix DNA-binding domain"/>
    <property type="match status" value="1"/>
</dbReference>
<dbReference type="RefSeq" id="WP_015772753.1">
    <property type="nucleotide sequence ID" value="NC_013174.1"/>
</dbReference>
<dbReference type="InterPro" id="IPR036390">
    <property type="entry name" value="WH_DNA-bd_sf"/>
</dbReference>
<feature type="domain" description="HTH marR-type" evidence="1">
    <location>
        <begin position="57"/>
        <end position="153"/>
    </location>
</feature>
<reference evidence="2 3" key="1">
    <citation type="journal article" date="2009" name="Stand. Genomic Sci.">
        <title>Complete genome sequence of Jonesia denitrificans type strain (Prevot 55134).</title>
        <authorList>
            <person name="Pukall R."/>
            <person name="Gehrich-Schroter G."/>
            <person name="Lapidus A."/>
            <person name="Nolan M."/>
            <person name="Glavina Del Rio T."/>
            <person name="Lucas S."/>
            <person name="Chen F."/>
            <person name="Tice H."/>
            <person name="Pitluck S."/>
            <person name="Cheng J.F."/>
            <person name="Copeland A."/>
            <person name="Saunders E."/>
            <person name="Brettin T."/>
            <person name="Detter J.C."/>
            <person name="Bruce D."/>
            <person name="Goodwin L."/>
            <person name="Pati A."/>
            <person name="Ivanova N."/>
            <person name="Mavromatis K."/>
            <person name="Ovchinnikova G."/>
            <person name="Chen A."/>
            <person name="Palaniappan K."/>
            <person name="Land M."/>
            <person name="Hauser L."/>
            <person name="Chang Y.J."/>
            <person name="Jeffries C.D."/>
            <person name="Chain P."/>
            <person name="Goker M."/>
            <person name="Bristow J."/>
            <person name="Eisen J.A."/>
            <person name="Markowitz V."/>
            <person name="Hugenholtz P."/>
            <person name="Kyrpides N.C."/>
            <person name="Klenk H.P."/>
            <person name="Han C."/>
        </authorList>
    </citation>
    <scope>NUCLEOTIDE SEQUENCE [LARGE SCALE GENOMIC DNA]</scope>
    <source>
        <strain evidence="3">ATCC 14870 / DSM 20603 / BCRC 15368 / CIP 55.134 / JCM 11481 / NBRC 15587 / NCTC 10816 / Prevot 55134</strain>
    </source>
</reference>
<dbReference type="HOGENOM" id="CLU_1508675_0_0_11"/>
<gene>
    <name evidence="2" type="ordered locus">Jden_2510</name>
</gene>
<keyword evidence="3" id="KW-1185">Reference proteome</keyword>
<evidence type="ECO:0000259" key="1">
    <source>
        <dbReference type="SMART" id="SM00347"/>
    </source>
</evidence>
<dbReference type="InterPro" id="IPR000835">
    <property type="entry name" value="HTH_MarR-typ"/>
</dbReference>
<organism evidence="2 3">
    <name type="scientific">Jonesia denitrificans (strain ATCC 14870 / DSM 20603 / BCRC 15368 / CIP 55.134 / JCM 11481 / NBRC 15587 / NCTC 10816 / Prevot 55134)</name>
    <name type="common">Listeria denitrificans</name>
    <dbReference type="NCBI Taxonomy" id="471856"/>
    <lineage>
        <taxon>Bacteria</taxon>
        <taxon>Bacillati</taxon>
        <taxon>Actinomycetota</taxon>
        <taxon>Actinomycetes</taxon>
        <taxon>Micrococcales</taxon>
        <taxon>Jonesiaceae</taxon>
        <taxon>Jonesia</taxon>
    </lineage>
</organism>
<name>C7R394_JONDD</name>
<evidence type="ECO:0000313" key="2">
    <source>
        <dbReference type="EMBL" id="ACV10142.1"/>
    </source>
</evidence>
<dbReference type="SMART" id="SM00347">
    <property type="entry name" value="HTH_MARR"/>
    <property type="match status" value="1"/>
</dbReference>
<dbReference type="AlphaFoldDB" id="C7R394"/>
<dbReference type="EMBL" id="CP001706">
    <property type="protein sequence ID" value="ACV10142.1"/>
    <property type="molecule type" value="Genomic_DNA"/>
</dbReference>
<dbReference type="InterPro" id="IPR036388">
    <property type="entry name" value="WH-like_DNA-bd_sf"/>
</dbReference>
<dbReference type="OrthoDB" id="5144338at2"/>
<protein>
    <submittedName>
        <fullName evidence="2">Transcriptional regulator, MarR family</fullName>
    </submittedName>
</protein>
<accession>C7R394</accession>